<organism evidence="2 3">
    <name type="scientific">Kribbella koreensis</name>
    <dbReference type="NCBI Taxonomy" id="57909"/>
    <lineage>
        <taxon>Bacteria</taxon>
        <taxon>Bacillati</taxon>
        <taxon>Actinomycetota</taxon>
        <taxon>Actinomycetes</taxon>
        <taxon>Propionibacteriales</taxon>
        <taxon>Kribbellaceae</taxon>
        <taxon>Kribbella</taxon>
    </lineage>
</organism>
<feature type="transmembrane region" description="Helical" evidence="1">
    <location>
        <begin position="287"/>
        <end position="305"/>
    </location>
</feature>
<keyword evidence="1" id="KW-0812">Transmembrane</keyword>
<feature type="transmembrane region" description="Helical" evidence="1">
    <location>
        <begin position="148"/>
        <end position="172"/>
    </location>
</feature>
<feature type="transmembrane region" description="Helical" evidence="1">
    <location>
        <begin position="23"/>
        <end position="40"/>
    </location>
</feature>
<dbReference type="Proteomes" id="UP001500542">
    <property type="component" value="Unassembled WGS sequence"/>
</dbReference>
<feature type="transmembrane region" description="Helical" evidence="1">
    <location>
        <begin position="465"/>
        <end position="482"/>
    </location>
</feature>
<feature type="transmembrane region" description="Helical" evidence="1">
    <location>
        <begin position="356"/>
        <end position="380"/>
    </location>
</feature>
<feature type="transmembrane region" description="Helical" evidence="1">
    <location>
        <begin position="534"/>
        <end position="550"/>
    </location>
</feature>
<keyword evidence="1" id="KW-1133">Transmembrane helix</keyword>
<feature type="transmembrane region" description="Helical" evidence="1">
    <location>
        <begin position="488"/>
        <end position="513"/>
    </location>
</feature>
<protein>
    <recommendedName>
        <fullName evidence="4">Patatin-like phospholipase</fullName>
    </recommendedName>
</protein>
<feature type="transmembrane region" description="Helical" evidence="1">
    <location>
        <begin position="317"/>
        <end position="335"/>
    </location>
</feature>
<feature type="transmembrane region" description="Helical" evidence="1">
    <location>
        <begin position="192"/>
        <end position="213"/>
    </location>
</feature>
<accession>A0ABP4BGK3</accession>
<comment type="caution">
    <text evidence="2">The sequence shown here is derived from an EMBL/GenBank/DDBJ whole genome shotgun (WGS) entry which is preliminary data.</text>
</comment>
<feature type="transmembrane region" description="Helical" evidence="1">
    <location>
        <begin position="400"/>
        <end position="421"/>
    </location>
</feature>
<dbReference type="EMBL" id="BAAAHK010000012">
    <property type="protein sequence ID" value="GAA0949075.1"/>
    <property type="molecule type" value="Genomic_DNA"/>
</dbReference>
<gene>
    <name evidence="2" type="ORF">GCM10009554_47310</name>
</gene>
<evidence type="ECO:0008006" key="4">
    <source>
        <dbReference type="Google" id="ProtNLM"/>
    </source>
</evidence>
<keyword evidence="3" id="KW-1185">Reference proteome</keyword>
<proteinExistence type="predicted"/>
<feature type="transmembrane region" description="Helical" evidence="1">
    <location>
        <begin position="118"/>
        <end position="136"/>
    </location>
</feature>
<feature type="transmembrane region" description="Helical" evidence="1">
    <location>
        <begin position="87"/>
        <end position="106"/>
    </location>
</feature>
<name>A0ABP4BGK3_9ACTN</name>
<evidence type="ECO:0000256" key="1">
    <source>
        <dbReference type="SAM" id="Phobius"/>
    </source>
</evidence>
<evidence type="ECO:0000313" key="3">
    <source>
        <dbReference type="Proteomes" id="UP001500542"/>
    </source>
</evidence>
<keyword evidence="1" id="KW-0472">Membrane</keyword>
<reference evidence="3" key="1">
    <citation type="journal article" date="2019" name="Int. J. Syst. Evol. Microbiol.">
        <title>The Global Catalogue of Microorganisms (GCM) 10K type strain sequencing project: providing services to taxonomists for standard genome sequencing and annotation.</title>
        <authorList>
            <consortium name="The Broad Institute Genomics Platform"/>
            <consortium name="The Broad Institute Genome Sequencing Center for Infectious Disease"/>
            <person name="Wu L."/>
            <person name="Ma J."/>
        </authorList>
    </citation>
    <scope>NUCLEOTIDE SEQUENCE [LARGE SCALE GENOMIC DNA]</scope>
    <source>
        <strain evidence="3">JCM 10977</strain>
    </source>
</reference>
<evidence type="ECO:0000313" key="2">
    <source>
        <dbReference type="EMBL" id="GAA0949075.1"/>
    </source>
</evidence>
<feature type="transmembrane region" description="Helical" evidence="1">
    <location>
        <begin position="233"/>
        <end position="255"/>
    </location>
</feature>
<sequence>MVAVVGEPVAQAVVEEAPEPADFRWVGAILAGLTAVWLAMNEISLLAAGFLAEGGSSWAFNGMSGPLALKQYGGWHDKLTGEQLDDWLPLLAIYLVLDLVFIAIYVPALRRFIATGPVLVLAGIDVVEDLLMYWLGSRRCGAGDCVPAASAVILAVVTTLKWLAFLAVLFLLVRDHWSTIKAAVPRIRRALWIQRFSLLAFLPLGLLAIVPGTDVLDQLPDVQRRWLDNGTGVGQALIAAFLYYAVLLPAIFLLGRLRADWAVRRVRGEDHEWPFYNQNGDKRRHNLMLWLIGPILLPAIAVVIAVSGQGEVFKRRLIVFCLIPLLVLGLSQLLRDRPGVHPKALRPVGSWFPRDVMIAGDMISVTAVSLGGLGMVRAFAALAAGDAVGLFDSSYAVHPTVALVTGVVLAIGTWLVSWPVLKAIKRWGQPETTGVLGWYGRIATPGVNPSGATVVDVAPRSKIRVGFVLGASAAMLLLGLFPRRFADALGVLASTLLALATLVILVGVIVAYAQERQPPEVFQTKWLRMRATPIISLLVFAMVATALIGGKTEVHPLTGSGALPDRPTMQKAFDAWVAQAGCTVPLDGGLSLRPMMMVAAEGGGIRATYWTASALETLSSSGTGCAKKSVLFSGGASGGAFGLTVARYTDKPLAAVKAMAGHEALGAATISLLSSDLLASTVGLRFDAAAEYRTPSRQPLDRAGLMETAWERKVPELRRPFLPDDGNADGAMTGQLILTTSAVRNGCRALVSQVDLSEGARSADGAPVCGAGVAGAHDYDLFASYGRTAERSDAGCLGNPQALTAGLLASRFPYVTPSGVVGSCGELKPAQLVDGGYTDNTGIGTIVDLAPSWGALVRAHNDKVLTAGTGEVIVPLVVYIENGTGKDYSVGNDDPVDGIGNTFKPGTNLPAVPELLVPPATKLISAKEDGTNDRALLREARTAAAAQLCSESSACATLRGDLPNLVYVISQSTQPSLSAPLGWTLSQSSQNDLDQDLALQRQNQCGPACPGYGTLKDLLTTLDQDPHA</sequence>